<keyword evidence="1" id="KW-0547">Nucleotide-binding</keyword>
<proteinExistence type="inferred from homology"/>
<comment type="similarity">
    <text evidence="1">Belongs to the 5-formyltetrahydrofolate cyclo-ligase family.</text>
</comment>
<sequence length="201" mass="22569">MTTKSAIRRSVLHGRDAITAADKDTRDAEIKTRLLRLRQFRDATTVMFYASFRSEPETLTIIADALGSGKLVALPKVDMLKRQLDIYEIRNMGELVSGCMNIPEPNVSQSRRIDTEQLSRFDLIVMPGVAFDTAGGRLGYGGGFYDRLLSSMQYRHPLLVALAYTEQMVDDIPMQEHDVRVDMIITDTGIIRPTLQMPAMA</sequence>
<evidence type="ECO:0000256" key="1">
    <source>
        <dbReference type="RuleBase" id="RU361279"/>
    </source>
</evidence>
<keyword evidence="1" id="KW-0479">Metal-binding</keyword>
<comment type="cofactor">
    <cofactor evidence="1">
        <name>Mg(2+)</name>
        <dbReference type="ChEBI" id="CHEBI:18420"/>
    </cofactor>
</comment>
<keyword evidence="1" id="KW-0067">ATP-binding</keyword>
<protein>
    <recommendedName>
        <fullName evidence="1">5-formyltetrahydrofolate cyclo-ligase</fullName>
        <ecNumber evidence="1">6.3.3.2</ecNumber>
    </recommendedName>
</protein>
<keyword evidence="1" id="KW-0460">Magnesium</keyword>
<dbReference type="Proteomes" id="UP001196980">
    <property type="component" value="Unassembled WGS sequence"/>
</dbReference>
<comment type="catalytic activity">
    <reaction evidence="1">
        <text>(6S)-5-formyl-5,6,7,8-tetrahydrofolate + ATP = (6R)-5,10-methenyltetrahydrofolate + ADP + phosphate</text>
        <dbReference type="Rhea" id="RHEA:10488"/>
        <dbReference type="ChEBI" id="CHEBI:30616"/>
        <dbReference type="ChEBI" id="CHEBI:43474"/>
        <dbReference type="ChEBI" id="CHEBI:57455"/>
        <dbReference type="ChEBI" id="CHEBI:57457"/>
        <dbReference type="ChEBI" id="CHEBI:456216"/>
        <dbReference type="EC" id="6.3.3.2"/>
    </reaction>
</comment>
<organism evidence="2 3">
    <name type="scientific">Candidatus Magnetobacterium casense</name>
    <dbReference type="NCBI Taxonomy" id="1455061"/>
    <lineage>
        <taxon>Bacteria</taxon>
        <taxon>Pseudomonadati</taxon>
        <taxon>Nitrospirota</taxon>
        <taxon>Thermodesulfovibrionia</taxon>
        <taxon>Thermodesulfovibrionales</taxon>
        <taxon>Candidatus Magnetobacteriaceae</taxon>
        <taxon>Candidatus Magnetobacterium</taxon>
    </lineage>
</organism>
<dbReference type="PANTHER" id="PTHR23407:SF1">
    <property type="entry name" value="5-FORMYLTETRAHYDROFOLATE CYCLO-LIGASE"/>
    <property type="match status" value="1"/>
</dbReference>
<accession>A0ABS6RZ14</accession>
<dbReference type="EC" id="6.3.3.2" evidence="1"/>
<keyword evidence="3" id="KW-1185">Reference proteome</keyword>
<dbReference type="Pfam" id="PF01812">
    <property type="entry name" value="5-FTHF_cyc-lig"/>
    <property type="match status" value="1"/>
</dbReference>
<comment type="caution">
    <text evidence="2">The sequence shown here is derived from an EMBL/GenBank/DDBJ whole genome shotgun (WGS) entry which is preliminary data.</text>
</comment>
<keyword evidence="2" id="KW-0436">Ligase</keyword>
<name>A0ABS6RZ14_9BACT</name>
<dbReference type="NCBIfam" id="TIGR02727">
    <property type="entry name" value="MTHFS_bact"/>
    <property type="match status" value="1"/>
</dbReference>
<evidence type="ECO:0000313" key="3">
    <source>
        <dbReference type="Proteomes" id="UP001196980"/>
    </source>
</evidence>
<dbReference type="InterPro" id="IPR002698">
    <property type="entry name" value="FTHF_cligase"/>
</dbReference>
<evidence type="ECO:0000313" key="2">
    <source>
        <dbReference type="EMBL" id="MBV6341816.1"/>
    </source>
</evidence>
<dbReference type="EMBL" id="JABXWD010000154">
    <property type="protein sequence ID" value="MBV6341816.1"/>
    <property type="molecule type" value="Genomic_DNA"/>
</dbReference>
<gene>
    <name evidence="2" type="ORF">HWQ67_09485</name>
</gene>
<dbReference type="GO" id="GO:0030272">
    <property type="term" value="F:5-formyltetrahydrofolate cyclo-ligase activity"/>
    <property type="evidence" value="ECO:0007669"/>
    <property type="project" value="UniProtKB-EC"/>
</dbReference>
<dbReference type="PIRSF" id="PIRSF006806">
    <property type="entry name" value="FTHF_cligase"/>
    <property type="match status" value="1"/>
</dbReference>
<dbReference type="PANTHER" id="PTHR23407">
    <property type="entry name" value="ATPASE INHIBITOR/5-FORMYLTETRAHYDROFOLATE CYCLO-LIGASE"/>
    <property type="match status" value="1"/>
</dbReference>
<dbReference type="RefSeq" id="WP_218252446.1">
    <property type="nucleotide sequence ID" value="NZ_JABXWD010000154.1"/>
</dbReference>
<reference evidence="2 3" key="1">
    <citation type="journal article" date="2020" name="J Geophys Res Biogeosci">
        <title>Magnetotaxis as an Adaptation to Enable Bacterial Shuttling of Microbial Sulfur and Sulfur Cycling Across Aquatic Oxic#Anoxic Interfaces.</title>
        <authorList>
            <person name="Li J."/>
            <person name="Liu P."/>
            <person name="Wang J."/>
            <person name="Roberts A.P."/>
            <person name="Pan Y."/>
        </authorList>
    </citation>
    <scope>NUCLEOTIDE SEQUENCE [LARGE SCALE GENOMIC DNA]</scope>
    <source>
        <strain evidence="2 3">MYR-1_YQ</strain>
    </source>
</reference>